<dbReference type="Pfam" id="PF00583">
    <property type="entry name" value="Acetyltransf_1"/>
    <property type="match status" value="2"/>
</dbReference>
<dbReference type="Gene3D" id="3.40.630.30">
    <property type="match status" value="2"/>
</dbReference>
<dbReference type="PROSITE" id="PS51186">
    <property type="entry name" value="GNAT"/>
    <property type="match status" value="2"/>
</dbReference>
<comment type="caution">
    <text evidence="4">The sequence shown here is derived from an EMBL/GenBank/DDBJ whole genome shotgun (WGS) entry which is preliminary data.</text>
</comment>
<reference evidence="4 5" key="1">
    <citation type="submission" date="2021-11" db="EMBL/GenBank/DDBJ databases">
        <authorList>
            <person name="Depoorter E."/>
        </authorList>
    </citation>
    <scope>NUCLEOTIDE SEQUENCE [LARGE SCALE GENOMIC DNA]</scope>
    <source>
        <strain evidence="4 5">LMG 24289</strain>
    </source>
</reference>
<dbReference type="EC" id="2.3.1.189" evidence="4"/>
<dbReference type="PANTHER" id="PTHR43877:SF2">
    <property type="entry name" value="AMINOALKYLPHOSPHONATE N-ACETYLTRANSFERASE-RELATED"/>
    <property type="match status" value="1"/>
</dbReference>
<gene>
    <name evidence="4" type="primary">mshD_2</name>
    <name evidence="4" type="ORF">WFA24289_00983</name>
</gene>
<protein>
    <submittedName>
        <fullName evidence="4">Mycothiol acetyltransferase</fullName>
        <ecNumber evidence="4">2.3.1.189</ecNumber>
    </submittedName>
</protein>
<dbReference type="Proteomes" id="UP000789707">
    <property type="component" value="Unassembled WGS sequence"/>
</dbReference>
<dbReference type="InterPro" id="IPR000182">
    <property type="entry name" value="GNAT_dom"/>
</dbReference>
<dbReference type="InterPro" id="IPR050832">
    <property type="entry name" value="Bact_Acetyltransf"/>
</dbReference>
<organism evidence="4 5">
    <name type="scientific">Periweissella fabaria</name>
    <dbReference type="NCBI Taxonomy" id="546157"/>
    <lineage>
        <taxon>Bacteria</taxon>
        <taxon>Bacillati</taxon>
        <taxon>Bacillota</taxon>
        <taxon>Bacilli</taxon>
        <taxon>Lactobacillales</taxon>
        <taxon>Lactobacillaceae</taxon>
        <taxon>Periweissella</taxon>
    </lineage>
</organism>
<keyword evidence="2 4" id="KW-0012">Acyltransferase</keyword>
<dbReference type="RefSeq" id="WP_230096712.1">
    <property type="nucleotide sequence ID" value="NZ_CAKKNS010000003.1"/>
</dbReference>
<dbReference type="GO" id="GO:0035447">
    <property type="term" value="F:mycothiol synthase activity"/>
    <property type="evidence" value="ECO:0007669"/>
    <property type="project" value="UniProtKB-EC"/>
</dbReference>
<dbReference type="SUPFAM" id="SSF55729">
    <property type="entry name" value="Acyl-CoA N-acyltransferases (Nat)"/>
    <property type="match status" value="2"/>
</dbReference>
<dbReference type="PANTHER" id="PTHR43877">
    <property type="entry name" value="AMINOALKYLPHOSPHONATE N-ACETYLTRANSFERASE-RELATED-RELATED"/>
    <property type="match status" value="1"/>
</dbReference>
<evidence type="ECO:0000256" key="2">
    <source>
        <dbReference type="ARBA" id="ARBA00023315"/>
    </source>
</evidence>
<name>A0ABM8Z649_9LACO</name>
<proteinExistence type="predicted"/>
<keyword evidence="1 4" id="KW-0808">Transferase</keyword>
<accession>A0ABM8Z649</accession>
<dbReference type="EMBL" id="CAKKNS010000003">
    <property type="protein sequence ID" value="CAH0416672.1"/>
    <property type="molecule type" value="Genomic_DNA"/>
</dbReference>
<evidence type="ECO:0000256" key="1">
    <source>
        <dbReference type="ARBA" id="ARBA00022679"/>
    </source>
</evidence>
<keyword evidence="5" id="KW-1185">Reference proteome</keyword>
<evidence type="ECO:0000313" key="4">
    <source>
        <dbReference type="EMBL" id="CAH0416672.1"/>
    </source>
</evidence>
<dbReference type="InterPro" id="IPR016181">
    <property type="entry name" value="Acyl_CoA_acyltransferase"/>
</dbReference>
<evidence type="ECO:0000313" key="5">
    <source>
        <dbReference type="Proteomes" id="UP000789707"/>
    </source>
</evidence>
<dbReference type="CDD" id="cd04301">
    <property type="entry name" value="NAT_SF"/>
    <property type="match status" value="2"/>
</dbReference>
<evidence type="ECO:0000259" key="3">
    <source>
        <dbReference type="PROSITE" id="PS51186"/>
    </source>
</evidence>
<sequence length="293" mass="33236">MEFKVTNRLTAEQQGAATELISNCQQYDQLFDMPYLANTFNLYPDMPAFILAYQDQDLIGFASLYAATDFDVNVMIYVAPSQRRQGIGRGLFEQAKIICRTYGYVEMIIQTEQQQLVKMPWLDAKFKLQHDTDMAETLMQWCIKNSAQNREAKLAMAVTVRQLTPDDINVLAQIHAAGFDDEFAEVTNDLQATFGDPNLKVYVFELKQQIIGSVTIELATPTTGYLFGYVIKKQLQGKGYGQQALAQVMQLIEIQGLKTISLAVDKKNVRAQYIYQKYGFVCQTTLEYLVGMV</sequence>
<feature type="domain" description="N-acetyltransferase" evidence="3">
    <location>
        <begin position="4"/>
        <end position="161"/>
    </location>
</feature>
<feature type="domain" description="N-acetyltransferase" evidence="3">
    <location>
        <begin position="158"/>
        <end position="293"/>
    </location>
</feature>